<dbReference type="FunFam" id="3.90.550.10:FF:000011">
    <property type="entry name" value="3-deoxy-manno-octulosonate cytidylyltransferase"/>
    <property type="match status" value="1"/>
</dbReference>
<dbReference type="NCBIfam" id="NF009905">
    <property type="entry name" value="PRK13368.1"/>
    <property type="match status" value="1"/>
</dbReference>
<comment type="caution">
    <text evidence="6">The sequence shown here is derived from an EMBL/GenBank/DDBJ whole genome shotgun (WGS) entry which is preliminary data.</text>
</comment>
<dbReference type="CDD" id="cd02517">
    <property type="entry name" value="CMP-KDO-Synthetase"/>
    <property type="match status" value="1"/>
</dbReference>
<evidence type="ECO:0000256" key="2">
    <source>
        <dbReference type="ARBA" id="ARBA00022679"/>
    </source>
</evidence>
<dbReference type="GO" id="GO:0033468">
    <property type="term" value="P:CMP-keto-3-deoxy-D-manno-octulosonic acid biosynthetic process"/>
    <property type="evidence" value="ECO:0007669"/>
    <property type="project" value="UniProtKB-UniRule"/>
</dbReference>
<keyword evidence="4 5" id="KW-0448">Lipopolysaccharide biosynthesis</keyword>
<dbReference type="Pfam" id="PF02348">
    <property type="entry name" value="CTP_transf_3"/>
    <property type="match status" value="1"/>
</dbReference>
<dbReference type="GO" id="GO:0016020">
    <property type="term" value="C:membrane"/>
    <property type="evidence" value="ECO:0007669"/>
    <property type="project" value="UniProtKB-SubCell"/>
</dbReference>
<dbReference type="SUPFAM" id="SSF53448">
    <property type="entry name" value="Nucleotide-diphospho-sugar transferases"/>
    <property type="match status" value="1"/>
</dbReference>
<dbReference type="InterPro" id="IPR003329">
    <property type="entry name" value="Cytidylyl_trans"/>
</dbReference>
<comment type="function">
    <text evidence="5">Activates KDO (a required 8-carbon sugar) for incorporation into bacterial lipopolysaccharide in Gram-negative bacteria.</text>
</comment>
<dbReference type="EC" id="2.7.7.38" evidence="5"/>
<dbReference type="EMBL" id="NTFH01000004">
    <property type="protein sequence ID" value="PHQ16288.1"/>
    <property type="molecule type" value="Genomic_DNA"/>
</dbReference>
<reference evidence="6 7" key="1">
    <citation type="submission" date="2017-09" db="EMBL/GenBank/DDBJ databases">
        <title>The draft genome sequences of Marinobacter sp. PWS21.</title>
        <authorList>
            <person name="Cao J."/>
        </authorList>
    </citation>
    <scope>NUCLEOTIDE SEQUENCE [LARGE SCALE GENOMIC DNA]</scope>
    <source>
        <strain evidence="6 7">PWS21</strain>
    </source>
</reference>
<keyword evidence="2 5" id="KW-0808">Transferase</keyword>
<comment type="subcellular location">
    <subcellularLocation>
        <location evidence="5">Cytoplasm</location>
    </subcellularLocation>
    <subcellularLocation>
        <location evidence="1">Membrane</location>
    </subcellularLocation>
</comment>
<keyword evidence="7" id="KW-1185">Reference proteome</keyword>
<dbReference type="UniPathway" id="UPA00358">
    <property type="reaction ID" value="UER00476"/>
</dbReference>
<dbReference type="NCBIfam" id="TIGR00466">
    <property type="entry name" value="kdsB"/>
    <property type="match status" value="1"/>
</dbReference>
<organism evidence="6 7">
    <name type="scientific">Marinobacter profundi</name>
    <dbReference type="NCBI Taxonomy" id="2666256"/>
    <lineage>
        <taxon>Bacteria</taxon>
        <taxon>Pseudomonadati</taxon>
        <taxon>Pseudomonadota</taxon>
        <taxon>Gammaproteobacteria</taxon>
        <taxon>Pseudomonadales</taxon>
        <taxon>Marinobacteraceae</taxon>
        <taxon>Marinobacter</taxon>
    </lineage>
</organism>
<dbReference type="Proteomes" id="UP000231409">
    <property type="component" value="Unassembled WGS sequence"/>
</dbReference>
<keyword evidence="3 5" id="KW-0548">Nucleotidyltransferase</keyword>
<dbReference type="AlphaFoldDB" id="A0A2G1UP86"/>
<dbReference type="NCBIfam" id="NF003952">
    <property type="entry name" value="PRK05450.1-5"/>
    <property type="match status" value="1"/>
</dbReference>
<gene>
    <name evidence="5" type="primary">kdsB</name>
    <name evidence="6" type="ORF">CLH61_04200</name>
</gene>
<evidence type="ECO:0000313" key="6">
    <source>
        <dbReference type="EMBL" id="PHQ16288.1"/>
    </source>
</evidence>
<comment type="similarity">
    <text evidence="5">Belongs to the KdsB family.</text>
</comment>
<evidence type="ECO:0000256" key="5">
    <source>
        <dbReference type="HAMAP-Rule" id="MF_00057"/>
    </source>
</evidence>
<evidence type="ECO:0000256" key="4">
    <source>
        <dbReference type="ARBA" id="ARBA00022985"/>
    </source>
</evidence>
<evidence type="ECO:0000256" key="1">
    <source>
        <dbReference type="ARBA" id="ARBA00004370"/>
    </source>
</evidence>
<name>A0A2G1UP86_9GAMM</name>
<dbReference type="PANTHER" id="PTHR42866">
    <property type="entry name" value="3-DEOXY-MANNO-OCTULOSONATE CYTIDYLYLTRANSFERASE"/>
    <property type="match status" value="1"/>
</dbReference>
<sequence>MSFTVVIPARYASTRLPGKPLAEIAGKPMILHVCERARESDATRVVVATDDERIRQVCEAFGEEVVMTSPDHASGTDRLEEVSRILGFGEDDCVVNVQGDEPLIPPALINQVAANLQRYPDAAVATLCEPLHDIASVFNPNVVKVVFDHSGMAHYFSRAPIPWARDLWSGMAQPAALPEGQLYFRHIGIYGYRVGLLRKFVTWAPAPQEVTESLEQLRALYNGEKIHVAVACEAPPAGVDTEADLERLRQLMEKR</sequence>
<dbReference type="GO" id="GO:0008690">
    <property type="term" value="F:3-deoxy-manno-octulosonate cytidylyltransferase activity"/>
    <property type="evidence" value="ECO:0007669"/>
    <property type="project" value="UniProtKB-UniRule"/>
</dbReference>
<comment type="pathway">
    <text evidence="5">Nucleotide-sugar biosynthesis; CMP-3-deoxy-D-manno-octulosonate biosynthesis; CMP-3-deoxy-D-manno-octulosonate from 3-deoxy-D-manno-octulosonate and CTP: step 1/1.</text>
</comment>
<dbReference type="GO" id="GO:0005829">
    <property type="term" value="C:cytosol"/>
    <property type="evidence" value="ECO:0007669"/>
    <property type="project" value="TreeGrafter"/>
</dbReference>
<protein>
    <recommendedName>
        <fullName evidence="5">3-deoxy-manno-octulosonate cytidylyltransferase</fullName>
        <ecNumber evidence="5">2.7.7.38</ecNumber>
    </recommendedName>
    <alternativeName>
        <fullName evidence="5">CMP-2-keto-3-deoxyoctulosonic acid synthase</fullName>
        <shortName evidence="5">CKS</shortName>
        <shortName evidence="5">CMP-KDO synthase</shortName>
    </alternativeName>
</protein>
<evidence type="ECO:0000313" key="7">
    <source>
        <dbReference type="Proteomes" id="UP000231409"/>
    </source>
</evidence>
<dbReference type="RefSeq" id="WP_099613454.1">
    <property type="nucleotide sequence ID" value="NZ_KZ319368.1"/>
</dbReference>
<dbReference type="PANTHER" id="PTHR42866:SF2">
    <property type="entry name" value="3-DEOXY-MANNO-OCTULOSONATE CYTIDYLYLTRANSFERASE, MITOCHONDRIAL"/>
    <property type="match status" value="1"/>
</dbReference>
<dbReference type="NCBIfam" id="NF003950">
    <property type="entry name" value="PRK05450.1-3"/>
    <property type="match status" value="1"/>
</dbReference>
<dbReference type="GO" id="GO:0009103">
    <property type="term" value="P:lipopolysaccharide biosynthetic process"/>
    <property type="evidence" value="ECO:0007669"/>
    <property type="project" value="UniProtKB-UniRule"/>
</dbReference>
<comment type="catalytic activity">
    <reaction evidence="5">
        <text>3-deoxy-alpha-D-manno-oct-2-ulosonate + CTP = CMP-3-deoxy-beta-D-manno-octulosonate + diphosphate</text>
        <dbReference type="Rhea" id="RHEA:23448"/>
        <dbReference type="ChEBI" id="CHEBI:33019"/>
        <dbReference type="ChEBI" id="CHEBI:37563"/>
        <dbReference type="ChEBI" id="CHEBI:85986"/>
        <dbReference type="ChEBI" id="CHEBI:85987"/>
        <dbReference type="EC" id="2.7.7.38"/>
    </reaction>
</comment>
<accession>A0A2G1UP86</accession>
<dbReference type="Gene3D" id="3.90.550.10">
    <property type="entry name" value="Spore Coat Polysaccharide Biosynthesis Protein SpsA, Chain A"/>
    <property type="match status" value="1"/>
</dbReference>
<proteinExistence type="inferred from homology"/>
<dbReference type="HAMAP" id="MF_00057">
    <property type="entry name" value="KdsB"/>
    <property type="match status" value="1"/>
</dbReference>
<dbReference type="InterPro" id="IPR029044">
    <property type="entry name" value="Nucleotide-diphossugar_trans"/>
</dbReference>
<dbReference type="InterPro" id="IPR004528">
    <property type="entry name" value="KdsB"/>
</dbReference>
<keyword evidence="5" id="KW-0963">Cytoplasm</keyword>
<evidence type="ECO:0000256" key="3">
    <source>
        <dbReference type="ARBA" id="ARBA00022695"/>
    </source>
</evidence>